<dbReference type="InterPro" id="IPR025665">
    <property type="entry name" value="Beta-barrel_OMP_2"/>
</dbReference>
<protein>
    <submittedName>
        <fullName evidence="3">Outer membrane protein with beta-barrel domain</fullName>
    </submittedName>
</protein>
<keyword evidence="4" id="KW-1185">Reference proteome</keyword>
<evidence type="ECO:0000259" key="2">
    <source>
        <dbReference type="Pfam" id="PF13568"/>
    </source>
</evidence>
<dbReference type="AlphaFoldDB" id="A0A2H9VPS6"/>
<reference evidence="3 4" key="1">
    <citation type="submission" date="2017-11" db="EMBL/GenBank/DDBJ databases">
        <title>Genomic Encyclopedia of Archaeal and Bacterial Type Strains, Phase II (KMG-II): From Individual Species to Whole Genera.</title>
        <authorList>
            <person name="Goeker M."/>
        </authorList>
    </citation>
    <scope>NUCLEOTIDE SEQUENCE [LARGE SCALE GENOMIC DNA]</scope>
    <source>
        <strain evidence="3 4">DSM 28175</strain>
    </source>
</reference>
<organism evidence="3 4">
    <name type="scientific">Mucilaginibacter auburnensis</name>
    <dbReference type="NCBI Taxonomy" id="1457233"/>
    <lineage>
        <taxon>Bacteria</taxon>
        <taxon>Pseudomonadati</taxon>
        <taxon>Bacteroidota</taxon>
        <taxon>Sphingobacteriia</taxon>
        <taxon>Sphingobacteriales</taxon>
        <taxon>Sphingobacteriaceae</taxon>
        <taxon>Mucilaginibacter</taxon>
    </lineage>
</organism>
<feature type="chain" id="PRO_5014124995" evidence="1">
    <location>
        <begin position="21"/>
        <end position="193"/>
    </location>
</feature>
<feature type="domain" description="Outer membrane protein beta-barrel" evidence="2">
    <location>
        <begin position="21"/>
        <end position="173"/>
    </location>
</feature>
<keyword evidence="1" id="KW-0732">Signal</keyword>
<dbReference type="Proteomes" id="UP000242687">
    <property type="component" value="Unassembled WGS sequence"/>
</dbReference>
<evidence type="ECO:0000313" key="4">
    <source>
        <dbReference type="Proteomes" id="UP000242687"/>
    </source>
</evidence>
<feature type="signal peptide" evidence="1">
    <location>
        <begin position="1"/>
        <end position="20"/>
    </location>
</feature>
<comment type="caution">
    <text evidence="3">The sequence shown here is derived from an EMBL/GenBank/DDBJ whole genome shotgun (WGS) entry which is preliminary data.</text>
</comment>
<gene>
    <name evidence="3" type="ORF">CLV57_3475</name>
</gene>
<sequence>MKKYLLSAALLIAVSISAHAQFSLGVKGGVNFSKITTDNLNESTVAGYQAGLFGRIGTGVYVQPELYLSSKGGKFNSNNNGTNYSGDVKFTTLNVPLLVGTAIGDDDLNFRIMGGPIYSYIMDQSKNFSANFGGAYADFGNYNKSTLGFQVGAGVDIGSITADLRYEGGLTKLNENYGQRQNLWALSIGFKIF</sequence>
<accession>A0A2H9VPS6</accession>
<proteinExistence type="predicted"/>
<evidence type="ECO:0000313" key="3">
    <source>
        <dbReference type="EMBL" id="PJJ80325.1"/>
    </source>
</evidence>
<dbReference type="OrthoDB" id="753334at2"/>
<dbReference type="RefSeq" id="WP_100342613.1">
    <property type="nucleotide sequence ID" value="NZ_PGFJ01000002.1"/>
</dbReference>
<evidence type="ECO:0000256" key="1">
    <source>
        <dbReference type="SAM" id="SignalP"/>
    </source>
</evidence>
<dbReference type="EMBL" id="PGFJ01000002">
    <property type="protein sequence ID" value="PJJ80325.1"/>
    <property type="molecule type" value="Genomic_DNA"/>
</dbReference>
<dbReference type="Pfam" id="PF13568">
    <property type="entry name" value="OMP_b-brl_2"/>
    <property type="match status" value="1"/>
</dbReference>
<name>A0A2H9VPS6_9SPHI</name>